<dbReference type="Pfam" id="PF03205">
    <property type="entry name" value="MobB"/>
    <property type="match status" value="1"/>
</dbReference>
<name>A0A3S9ABU6_9BACL</name>
<dbReference type="GO" id="GO:0006777">
    <property type="term" value="P:Mo-molybdopterin cofactor biosynthetic process"/>
    <property type="evidence" value="ECO:0007669"/>
    <property type="project" value="InterPro"/>
</dbReference>
<dbReference type="PANTHER" id="PTHR40072:SF1">
    <property type="entry name" value="MOLYBDOPTERIN-GUANINE DINUCLEOTIDE BIOSYNTHESIS ADAPTER PROTEIN"/>
    <property type="match status" value="1"/>
</dbReference>
<protein>
    <submittedName>
        <fullName evidence="2">Molybdopterin-guanine dinucleotide biosynthesis protein B</fullName>
    </submittedName>
</protein>
<dbReference type="NCBIfam" id="TIGR00176">
    <property type="entry name" value="mobB"/>
    <property type="match status" value="1"/>
</dbReference>
<dbReference type="InterPro" id="IPR004435">
    <property type="entry name" value="MobB_dom"/>
</dbReference>
<sequence length="182" mass="20263">MPTDINSHHSAHSQQQQTPFVFQIVGYKNSGKTTLLSQLTRQLKQAGYSVGTAKHDAHEFTMDTPGTDTWQHQEAGADITAISSASRSAIISNRTEPLTALISYMQHVDFVLVEGFKQEYHPKLVLLRNPSDETLLQLSNIVMIASWDSFDIPIHHASPTFGVSDTDAIYNHLLTLHPFPPK</sequence>
<dbReference type="AlphaFoldDB" id="A0A3S9ABU6"/>
<dbReference type="KEGG" id="palb:EJC50_28325"/>
<evidence type="ECO:0000313" key="2">
    <source>
        <dbReference type="EMBL" id="AZN43175.1"/>
    </source>
</evidence>
<evidence type="ECO:0000259" key="1">
    <source>
        <dbReference type="Pfam" id="PF03205"/>
    </source>
</evidence>
<keyword evidence="3" id="KW-1185">Reference proteome</keyword>
<evidence type="ECO:0000313" key="3">
    <source>
        <dbReference type="Proteomes" id="UP000272528"/>
    </source>
</evidence>
<dbReference type="SUPFAM" id="SSF52540">
    <property type="entry name" value="P-loop containing nucleoside triphosphate hydrolases"/>
    <property type="match status" value="1"/>
</dbReference>
<organism evidence="2 3">
    <name type="scientific">Paenibacillus albus</name>
    <dbReference type="NCBI Taxonomy" id="2495582"/>
    <lineage>
        <taxon>Bacteria</taxon>
        <taxon>Bacillati</taxon>
        <taxon>Bacillota</taxon>
        <taxon>Bacilli</taxon>
        <taxon>Bacillales</taxon>
        <taxon>Paenibacillaceae</taxon>
        <taxon>Paenibacillus</taxon>
    </lineage>
</organism>
<dbReference type="Proteomes" id="UP000272528">
    <property type="component" value="Chromosome"/>
</dbReference>
<dbReference type="RefSeq" id="WP_126019487.1">
    <property type="nucleotide sequence ID" value="NZ_CP034437.1"/>
</dbReference>
<proteinExistence type="predicted"/>
<dbReference type="InterPro" id="IPR052539">
    <property type="entry name" value="MGD_biosynthesis_adapter"/>
</dbReference>
<accession>A0A3S9ABU6</accession>
<dbReference type="GO" id="GO:0005525">
    <property type="term" value="F:GTP binding"/>
    <property type="evidence" value="ECO:0007669"/>
    <property type="project" value="InterPro"/>
</dbReference>
<feature type="domain" description="Molybdopterin-guanine dinucleotide biosynthesis protein B (MobB)" evidence="1">
    <location>
        <begin position="21"/>
        <end position="146"/>
    </location>
</feature>
<dbReference type="PANTHER" id="PTHR40072">
    <property type="entry name" value="MOLYBDOPTERIN-GUANINE DINUCLEOTIDE BIOSYNTHESIS ADAPTER PROTEIN-RELATED"/>
    <property type="match status" value="1"/>
</dbReference>
<dbReference type="OrthoDB" id="9786803at2"/>
<dbReference type="CDD" id="cd03116">
    <property type="entry name" value="MobB"/>
    <property type="match status" value="1"/>
</dbReference>
<dbReference type="Gene3D" id="3.40.50.300">
    <property type="entry name" value="P-loop containing nucleotide triphosphate hydrolases"/>
    <property type="match status" value="1"/>
</dbReference>
<reference evidence="3" key="1">
    <citation type="submission" date="2018-12" db="EMBL/GenBank/DDBJ databases">
        <title>Genome sequence of Peanibacillus sp.</title>
        <authorList>
            <person name="Subramani G."/>
            <person name="Srinivasan S."/>
            <person name="Kim M.K."/>
        </authorList>
    </citation>
    <scope>NUCLEOTIDE SEQUENCE [LARGE SCALE GENOMIC DNA]</scope>
    <source>
        <strain evidence="3">18JY67-1</strain>
    </source>
</reference>
<gene>
    <name evidence="2" type="primary">mobB</name>
    <name evidence="2" type="ORF">EJC50_28325</name>
</gene>
<dbReference type="EMBL" id="CP034437">
    <property type="protein sequence ID" value="AZN43175.1"/>
    <property type="molecule type" value="Genomic_DNA"/>
</dbReference>
<dbReference type="InterPro" id="IPR027417">
    <property type="entry name" value="P-loop_NTPase"/>
</dbReference>